<dbReference type="Gene3D" id="1.20.1560.10">
    <property type="entry name" value="ABC transporter type 1, transmembrane domain"/>
    <property type="match status" value="1"/>
</dbReference>
<dbReference type="Proteomes" id="UP000324996">
    <property type="component" value="Unassembled WGS sequence"/>
</dbReference>
<dbReference type="PROSITE" id="PS50929">
    <property type="entry name" value="ABC_TM1F"/>
    <property type="match status" value="1"/>
</dbReference>
<dbReference type="PROSITE" id="PS00211">
    <property type="entry name" value="ABC_TRANSPORTER_1"/>
    <property type="match status" value="1"/>
</dbReference>
<dbReference type="InterPro" id="IPR039421">
    <property type="entry name" value="Type_1_exporter"/>
</dbReference>
<evidence type="ECO:0000256" key="4">
    <source>
        <dbReference type="ARBA" id="ARBA00022692"/>
    </source>
</evidence>
<comment type="caution">
    <text evidence="13">The sequence shown here is derived from an EMBL/GenBank/DDBJ whole genome shotgun (WGS) entry which is preliminary data.</text>
</comment>
<dbReference type="SMART" id="SM00382">
    <property type="entry name" value="AAA"/>
    <property type="match status" value="1"/>
</dbReference>
<evidence type="ECO:0000313" key="14">
    <source>
        <dbReference type="Proteomes" id="UP000324996"/>
    </source>
</evidence>
<feature type="compositionally biased region" description="Basic and acidic residues" evidence="9">
    <location>
        <begin position="23"/>
        <end position="33"/>
    </location>
</feature>
<proteinExistence type="predicted"/>
<accession>A0A5A7N8K7</accession>
<comment type="subcellular location">
    <subcellularLocation>
        <location evidence="1">Cell membrane</location>
        <topology evidence="1">Multi-pass membrane protein</topology>
    </subcellularLocation>
</comment>
<evidence type="ECO:0000259" key="11">
    <source>
        <dbReference type="PROSITE" id="PS50893"/>
    </source>
</evidence>
<feature type="domain" description="ABC transmembrane type-1" evidence="12">
    <location>
        <begin position="62"/>
        <end position="344"/>
    </location>
</feature>
<feature type="transmembrane region" description="Helical" evidence="10">
    <location>
        <begin position="321"/>
        <end position="339"/>
    </location>
</feature>
<sequence length="649" mass="68966">MNAAAPEQNEHNGQAELPGSKSDGSKSDGSKSDADGRLKGLAGLARLKLVVSYVLRYKKLAAMALLSLSIAAAANLAVIGALQPVIDKGFNADDPAAIDRSFAILFGIVVILALAASARAYFVTLLGERVVADLRRAAHARVVSLHPSFFEDNRPSEIVSRLTADAGVIQQVVSTSVSIALRNSALFIGGLSMMVIYNPGLMAIITMAIPLIIAPILYLGRKVRALSRSSQDRIADVATMATESLGAIQVVQAFTREGTEKTRFRDAVERAYETAQRRIMARSVLAGVVIFLISAAITFILWQGAHEVVAGHMTGGEMAAFVGYAIMAAAAAGAVVEVYSDLQRAAGAAGRLGELLEARSAITVPDNPIALPHPLKGRFAFENVSFFYPSKPAIAALQEISFVVEPGQTVALVGPSGAGKSTILQLLMRFFDPQSGRVLLDDVDISQTDPVELRQHLAIVPQDTVIFADTVRENIRYGRIDADDAAVEAAAMAAMADGFIKDLPGGYESWLGERGVRLSGGQRQRLAIARAILRDAPILLLDEATSALDAEAERTVQGALEHLMQGRTSLVIAHRLSTVLKADRILVMDEGRLIASGTHAELLASNPLYARLAKLQFDLEKTEPPETGPEETGARPLSSEGQTLGLNAG</sequence>
<evidence type="ECO:0000256" key="10">
    <source>
        <dbReference type="SAM" id="Phobius"/>
    </source>
</evidence>
<keyword evidence="2" id="KW-0813">Transport</keyword>
<dbReference type="InterPro" id="IPR036640">
    <property type="entry name" value="ABC1_TM_sf"/>
</dbReference>
<dbReference type="InterPro" id="IPR027417">
    <property type="entry name" value="P-loop_NTPase"/>
</dbReference>
<dbReference type="InterPro" id="IPR003593">
    <property type="entry name" value="AAA+_ATPase"/>
</dbReference>
<dbReference type="PANTHER" id="PTHR43394">
    <property type="entry name" value="ATP-DEPENDENT PERMEASE MDL1, MITOCHONDRIAL"/>
    <property type="match status" value="1"/>
</dbReference>
<dbReference type="Pfam" id="PF00664">
    <property type="entry name" value="ABC_membrane"/>
    <property type="match status" value="1"/>
</dbReference>
<dbReference type="InterPro" id="IPR011527">
    <property type="entry name" value="ABC1_TM_dom"/>
</dbReference>
<feature type="transmembrane region" description="Helical" evidence="10">
    <location>
        <begin position="279"/>
        <end position="301"/>
    </location>
</feature>
<keyword evidence="5" id="KW-0547">Nucleotide-binding</keyword>
<keyword evidence="6 13" id="KW-0067">ATP-binding</keyword>
<evidence type="ECO:0000256" key="5">
    <source>
        <dbReference type="ARBA" id="ARBA00022741"/>
    </source>
</evidence>
<dbReference type="FunFam" id="3.40.50.300:FF:000221">
    <property type="entry name" value="Multidrug ABC transporter ATP-binding protein"/>
    <property type="match status" value="1"/>
</dbReference>
<evidence type="ECO:0000256" key="8">
    <source>
        <dbReference type="ARBA" id="ARBA00023136"/>
    </source>
</evidence>
<dbReference type="GO" id="GO:0016887">
    <property type="term" value="F:ATP hydrolysis activity"/>
    <property type="evidence" value="ECO:0007669"/>
    <property type="project" value="InterPro"/>
</dbReference>
<dbReference type="RefSeq" id="WP_081837142.1">
    <property type="nucleotide sequence ID" value="NZ_BKCN01000010.1"/>
</dbReference>
<evidence type="ECO:0000256" key="1">
    <source>
        <dbReference type="ARBA" id="ARBA00004651"/>
    </source>
</evidence>
<organism evidence="13 14">
    <name type="scientific">Iodidimonas nitroreducens</name>
    <dbReference type="NCBI Taxonomy" id="1236968"/>
    <lineage>
        <taxon>Bacteria</taxon>
        <taxon>Pseudomonadati</taxon>
        <taxon>Pseudomonadota</taxon>
        <taxon>Alphaproteobacteria</taxon>
        <taxon>Iodidimonadales</taxon>
        <taxon>Iodidimonadaceae</taxon>
        <taxon>Iodidimonas</taxon>
    </lineage>
</organism>
<feature type="domain" description="ABC transporter" evidence="11">
    <location>
        <begin position="379"/>
        <end position="615"/>
    </location>
</feature>
<dbReference type="EMBL" id="BKCN01000010">
    <property type="protein sequence ID" value="GER04408.1"/>
    <property type="molecule type" value="Genomic_DNA"/>
</dbReference>
<evidence type="ECO:0000256" key="6">
    <source>
        <dbReference type="ARBA" id="ARBA00022840"/>
    </source>
</evidence>
<evidence type="ECO:0000256" key="2">
    <source>
        <dbReference type="ARBA" id="ARBA00022448"/>
    </source>
</evidence>
<keyword evidence="8 10" id="KW-0472">Membrane</keyword>
<dbReference type="InterPro" id="IPR017871">
    <property type="entry name" value="ABC_transporter-like_CS"/>
</dbReference>
<evidence type="ECO:0000256" key="7">
    <source>
        <dbReference type="ARBA" id="ARBA00022989"/>
    </source>
</evidence>
<feature type="transmembrane region" description="Helical" evidence="10">
    <location>
        <begin position="179"/>
        <end position="197"/>
    </location>
</feature>
<evidence type="ECO:0000256" key="9">
    <source>
        <dbReference type="SAM" id="MobiDB-lite"/>
    </source>
</evidence>
<dbReference type="PROSITE" id="PS50893">
    <property type="entry name" value="ABC_TRANSPORTER_2"/>
    <property type="match status" value="1"/>
</dbReference>
<dbReference type="GO" id="GO:0005524">
    <property type="term" value="F:ATP binding"/>
    <property type="evidence" value="ECO:0007669"/>
    <property type="project" value="UniProtKB-KW"/>
</dbReference>
<dbReference type="SUPFAM" id="SSF90123">
    <property type="entry name" value="ABC transporter transmembrane region"/>
    <property type="match status" value="1"/>
</dbReference>
<dbReference type="InterPro" id="IPR011918">
    <property type="entry name" value="ABC_MsbA_ATP-bd"/>
</dbReference>
<feature type="transmembrane region" description="Helical" evidence="10">
    <location>
        <begin position="203"/>
        <end position="220"/>
    </location>
</feature>
<keyword evidence="4 10" id="KW-0812">Transmembrane</keyword>
<dbReference type="GO" id="GO:0090374">
    <property type="term" value="P:oligopeptide export from mitochondrion"/>
    <property type="evidence" value="ECO:0007669"/>
    <property type="project" value="TreeGrafter"/>
</dbReference>
<keyword evidence="3" id="KW-1003">Cell membrane</keyword>
<dbReference type="NCBIfam" id="TIGR02204">
    <property type="entry name" value="MsbA_rel"/>
    <property type="match status" value="1"/>
</dbReference>
<gene>
    <name evidence="13" type="primary">draA</name>
    <name evidence="13" type="ORF">JCM17846_20900</name>
</gene>
<dbReference type="PANTHER" id="PTHR43394:SF1">
    <property type="entry name" value="ATP-BINDING CASSETTE SUB-FAMILY B MEMBER 10, MITOCHONDRIAL"/>
    <property type="match status" value="1"/>
</dbReference>
<feature type="region of interest" description="Disordered" evidence="9">
    <location>
        <begin position="1"/>
        <end position="33"/>
    </location>
</feature>
<dbReference type="GO" id="GO:0005886">
    <property type="term" value="C:plasma membrane"/>
    <property type="evidence" value="ECO:0007669"/>
    <property type="project" value="UniProtKB-SubCell"/>
</dbReference>
<reference evidence="13 14" key="1">
    <citation type="submission" date="2019-09" db="EMBL/GenBank/DDBJ databases">
        <title>NBRP : Genome information of microbial organism related human and environment.</title>
        <authorList>
            <person name="Hattori M."/>
            <person name="Oshima K."/>
            <person name="Inaba H."/>
            <person name="Suda W."/>
            <person name="Sakamoto M."/>
            <person name="Iino T."/>
            <person name="Kitahara M."/>
            <person name="Oshida Y."/>
            <person name="Iida T."/>
            <person name="Kudo T."/>
            <person name="Itoh T."/>
            <person name="Ohkuma M."/>
        </authorList>
    </citation>
    <scope>NUCLEOTIDE SEQUENCE [LARGE SCALE GENOMIC DNA]</scope>
    <source>
        <strain evidence="13 14">Q-1</strain>
    </source>
</reference>
<evidence type="ECO:0000313" key="13">
    <source>
        <dbReference type="EMBL" id="GER04408.1"/>
    </source>
</evidence>
<evidence type="ECO:0000256" key="3">
    <source>
        <dbReference type="ARBA" id="ARBA00022475"/>
    </source>
</evidence>
<dbReference type="SUPFAM" id="SSF52540">
    <property type="entry name" value="P-loop containing nucleoside triphosphate hydrolases"/>
    <property type="match status" value="1"/>
</dbReference>
<feature type="compositionally biased region" description="Polar residues" evidence="9">
    <location>
        <begin position="639"/>
        <end position="649"/>
    </location>
</feature>
<protein>
    <submittedName>
        <fullName evidence="13">ABC transporter ATP-binding protein</fullName>
    </submittedName>
</protein>
<feature type="region of interest" description="Disordered" evidence="9">
    <location>
        <begin position="621"/>
        <end position="649"/>
    </location>
</feature>
<dbReference type="AlphaFoldDB" id="A0A5A7N8K7"/>
<dbReference type="Pfam" id="PF00005">
    <property type="entry name" value="ABC_tran"/>
    <property type="match status" value="1"/>
</dbReference>
<keyword evidence="14" id="KW-1185">Reference proteome</keyword>
<keyword evidence="7 10" id="KW-1133">Transmembrane helix</keyword>
<feature type="transmembrane region" description="Helical" evidence="10">
    <location>
        <begin position="102"/>
        <end position="126"/>
    </location>
</feature>
<dbReference type="Gene3D" id="3.40.50.300">
    <property type="entry name" value="P-loop containing nucleotide triphosphate hydrolases"/>
    <property type="match status" value="1"/>
</dbReference>
<dbReference type="CDD" id="cd18575">
    <property type="entry name" value="ABC_6TM_bac_exporter_ABCB8_10_like"/>
    <property type="match status" value="1"/>
</dbReference>
<feature type="transmembrane region" description="Helical" evidence="10">
    <location>
        <begin position="60"/>
        <end position="82"/>
    </location>
</feature>
<dbReference type="GO" id="GO:0015421">
    <property type="term" value="F:ABC-type oligopeptide transporter activity"/>
    <property type="evidence" value="ECO:0007669"/>
    <property type="project" value="TreeGrafter"/>
</dbReference>
<evidence type="ECO:0000259" key="12">
    <source>
        <dbReference type="PROSITE" id="PS50929"/>
    </source>
</evidence>
<name>A0A5A7N8K7_9PROT</name>
<dbReference type="InterPro" id="IPR003439">
    <property type="entry name" value="ABC_transporter-like_ATP-bd"/>
</dbReference>